<reference evidence="6" key="1">
    <citation type="submission" date="2015-05" db="EMBL/GenBank/DDBJ databases">
        <authorList>
            <consortium name="Pathogen Informatics"/>
        </authorList>
    </citation>
    <scope>NUCLEOTIDE SEQUENCE [LARGE SCALE GENOMIC DNA]</scope>
    <source>
        <strain evidence="6">L1-83</strain>
    </source>
</reference>
<evidence type="ECO:0000259" key="4">
    <source>
        <dbReference type="Pfam" id="PF01420"/>
    </source>
</evidence>
<feature type="domain" description="Type I restriction modification DNA specificity" evidence="4">
    <location>
        <begin position="215"/>
        <end position="384"/>
    </location>
</feature>
<dbReference type="Pfam" id="PF01420">
    <property type="entry name" value="Methylase_S"/>
    <property type="match status" value="2"/>
</dbReference>
<dbReference type="GO" id="GO:0009307">
    <property type="term" value="P:DNA restriction-modification system"/>
    <property type="evidence" value="ECO:0007669"/>
    <property type="project" value="UniProtKB-KW"/>
</dbReference>
<organism evidence="5 6">
    <name type="scientific">Roseburia inulinivorans</name>
    <dbReference type="NCBI Taxonomy" id="360807"/>
    <lineage>
        <taxon>Bacteria</taxon>
        <taxon>Bacillati</taxon>
        <taxon>Bacillota</taxon>
        <taxon>Clostridia</taxon>
        <taxon>Lachnospirales</taxon>
        <taxon>Lachnospiraceae</taxon>
        <taxon>Roseburia</taxon>
    </lineage>
</organism>
<keyword evidence="5" id="KW-0255">Endonuclease</keyword>
<evidence type="ECO:0000313" key="6">
    <source>
        <dbReference type="Proteomes" id="UP000049828"/>
    </source>
</evidence>
<proteinExistence type="inferred from homology"/>
<keyword evidence="2" id="KW-0680">Restriction system</keyword>
<comment type="similarity">
    <text evidence="1">Belongs to the type-I restriction system S methylase family.</text>
</comment>
<evidence type="ECO:0000256" key="2">
    <source>
        <dbReference type="ARBA" id="ARBA00022747"/>
    </source>
</evidence>
<dbReference type="EC" id="3.1.21.3" evidence="5"/>
<dbReference type="OrthoDB" id="9811611at2"/>
<dbReference type="GO" id="GO:0009035">
    <property type="term" value="F:type I site-specific deoxyribonuclease activity"/>
    <property type="evidence" value="ECO:0007669"/>
    <property type="project" value="UniProtKB-EC"/>
</dbReference>
<dbReference type="EMBL" id="CVRS01000067">
    <property type="protein sequence ID" value="CRL37316.1"/>
    <property type="molecule type" value="Genomic_DNA"/>
</dbReference>
<dbReference type="InterPro" id="IPR052021">
    <property type="entry name" value="Type-I_RS_S_subunit"/>
</dbReference>
<keyword evidence="3" id="KW-0238">DNA-binding</keyword>
<keyword evidence="5" id="KW-0378">Hydrolase</keyword>
<evidence type="ECO:0000256" key="1">
    <source>
        <dbReference type="ARBA" id="ARBA00010923"/>
    </source>
</evidence>
<feature type="domain" description="Type I restriction modification DNA specificity" evidence="4">
    <location>
        <begin position="19"/>
        <end position="185"/>
    </location>
</feature>
<dbReference type="GO" id="GO:0003677">
    <property type="term" value="F:DNA binding"/>
    <property type="evidence" value="ECO:0007669"/>
    <property type="project" value="UniProtKB-KW"/>
</dbReference>
<name>A0A0M6WL77_9FIRM</name>
<dbReference type="InterPro" id="IPR000055">
    <property type="entry name" value="Restrct_endonuc_typeI_TRD"/>
</dbReference>
<evidence type="ECO:0000256" key="3">
    <source>
        <dbReference type="ARBA" id="ARBA00023125"/>
    </source>
</evidence>
<dbReference type="AlphaFoldDB" id="A0A0M6WL77"/>
<protein>
    <submittedName>
        <fullName evidence="5">Restriction endonuclease S subunits</fullName>
        <ecNumber evidence="5">3.1.21.3</ecNumber>
    </submittedName>
</protein>
<keyword evidence="5" id="KW-0540">Nuclease</keyword>
<dbReference type="SUPFAM" id="SSF116734">
    <property type="entry name" value="DNA methylase specificity domain"/>
    <property type="match status" value="2"/>
</dbReference>
<dbReference type="PANTHER" id="PTHR30408">
    <property type="entry name" value="TYPE-1 RESTRICTION ENZYME ECOKI SPECIFICITY PROTEIN"/>
    <property type="match status" value="1"/>
</dbReference>
<dbReference type="Proteomes" id="UP000049828">
    <property type="component" value="Unassembled WGS sequence"/>
</dbReference>
<dbReference type="InterPro" id="IPR044946">
    <property type="entry name" value="Restrct_endonuc_typeI_TRD_sf"/>
</dbReference>
<sequence length="401" mass="45815">MHKRNDSRFKFQFAWLMWMRLEDICTVFTDGDWIESKDQADEGIRLIQTGNIGMGAYLEKEEKAKYISEETFNKLKCTEIFSGDILVSRLPEPVGRACIIPEKKERMITAVDCTICRSNEAIVCKEYLCYFMRSNAYYTRLLNSVTGTTRKRISRKNLGNVELDIPSKREQEKVVKQLDCLVKVISSRITELQRLDDLIKARFVEMFGNPVLNDKGWEQKSLGEITTKIGSGATPKGGKEAYQEEGITLIRSMNVHNGQFEYKDLAHISDEQASKLDNVTIEEDDVLLNITGASVARSCVVPNEILPARVNQHVCIIRCKDCIIPEFLNKLLIDDNYQDLLWSIAGSGATRESITKQQVENLQIILPMLELQKEFMAFCHQVTKSKLFEFSSLQNHTGMLQ</sequence>
<gene>
    <name evidence="5" type="ORF">RIL183_03541</name>
</gene>
<evidence type="ECO:0000313" key="5">
    <source>
        <dbReference type="EMBL" id="CRL37316.1"/>
    </source>
</evidence>
<dbReference type="Gene3D" id="3.90.220.20">
    <property type="entry name" value="DNA methylase specificity domains"/>
    <property type="match status" value="2"/>
</dbReference>
<dbReference type="PANTHER" id="PTHR30408:SF12">
    <property type="entry name" value="TYPE I RESTRICTION ENZYME MJAVIII SPECIFICITY SUBUNIT"/>
    <property type="match status" value="1"/>
</dbReference>
<accession>A0A0M6WL77</accession>
<dbReference type="RefSeq" id="WP_082424420.1">
    <property type="nucleotide sequence ID" value="NZ_CVRS01000067.1"/>
</dbReference>
<keyword evidence="6" id="KW-1185">Reference proteome</keyword>